<dbReference type="GO" id="GO:0005829">
    <property type="term" value="C:cytosol"/>
    <property type="evidence" value="ECO:0007669"/>
    <property type="project" value="TreeGrafter"/>
</dbReference>
<feature type="region of interest" description="Disordered" evidence="3">
    <location>
        <begin position="1106"/>
        <end position="1126"/>
    </location>
</feature>
<feature type="region of interest" description="Disordered" evidence="3">
    <location>
        <begin position="1144"/>
        <end position="1201"/>
    </location>
</feature>
<protein>
    <recommendedName>
        <fullName evidence="8">DH domain-containing protein</fullName>
    </recommendedName>
</protein>
<feature type="region of interest" description="Disordered" evidence="3">
    <location>
        <begin position="392"/>
        <end position="436"/>
    </location>
</feature>
<feature type="region of interest" description="Disordered" evidence="3">
    <location>
        <begin position="535"/>
        <end position="556"/>
    </location>
</feature>
<keyword evidence="1 2" id="KW-0728">SH3 domain</keyword>
<dbReference type="InterPro" id="IPR011993">
    <property type="entry name" value="PH-like_dom_sf"/>
</dbReference>
<dbReference type="Pfam" id="PF00621">
    <property type="entry name" value="RhoGEF"/>
    <property type="match status" value="1"/>
</dbReference>
<feature type="compositionally biased region" description="Low complexity" evidence="3">
    <location>
        <begin position="1106"/>
        <end position="1121"/>
    </location>
</feature>
<feature type="compositionally biased region" description="Polar residues" evidence="3">
    <location>
        <begin position="174"/>
        <end position="190"/>
    </location>
</feature>
<reference evidence="6" key="2">
    <citation type="submission" date="2020-05" db="UniProtKB">
        <authorList>
            <consortium name="EnsemblMetazoa"/>
        </authorList>
    </citation>
    <scope>IDENTIFICATION</scope>
    <source>
        <strain evidence="6">ACHKN1017</strain>
    </source>
</reference>
<sequence length="1201" mass="132086">MMLKNRQSYSISRLRTGCAVAHQANHHPHQKEKLRLGYSVLRAYGSYLGYGDLGTLYHRRCVYPGVSAYSWERYKALRPENGDEDFPMADDSGGNECHHSRWGYDQTPLQLRAVSSPSISEAPIEVAPAGIRHNQDARSRPHLGNVGANAHHHSPTTNVHQHPSSASSVSSSSTLPHQQTVQTKVSTGSSAAHHPVQVSESVLQKFRKTFSHFKTSKTVAHPVTTTTTGIATAELQNGATTMSVDDKQQQQQQTHHHHRFGPLIWRSSKERRKTKSHRRDKCNSGDSGIQVELDNDADQHLLLQQLHPLEHHPEGVPDVVRNGEVPPQYTAGVPVRRANSAKVSTTSSTGSSSILKHKLSLKGKDKENVSNISRLSGKSLSQPSGLDCIVGSGEAGDCEVDGRRRRRRQHTRTSTTIPTELDLSDSESISSHPDEDEAVAVEDELLVEPVFAEVLFSFRPGGPQELGLEKGALVEVLKRESGPWWWGRLKSDAIVTTVGDGTDRKPSECGWFPKDFVKIVPTYAKPKQIIIISNSEANKQHQGTGEDDDGGSSASTLIEGGNCDSTRLMGGLSVASDTTAGCGAQLEEGAGGGAASHDLTKENIIKELLETEINYVKLLNSLCLGFIKPLREREDIFSVESVNLIFSNLEKIWRFQQTFLDALRIAVPNNRIGEVFLEYQSAFMVYSSYCNSYPRALMELENYANNKEANQILENCRMAENLPELPLSAHLLAPIQRICRYPLHLSELVKHSLTRKELLPTLNLRKCTKSDLETMDCREVFEMALSAMRRVTEMVNEGKRHSEYLSRIQARFENFQGPSINVHSTRLFLQTDAIRMSPNLWNNTYTLFLFDRQLIYCKKDLLKRTNYIYKGRIFLDNCRILNLPDGKMFGVTLKNALRLYCDTRNKWFDFCFRSSSSKLRFLNTLSSERQFCGESLFVSELDGGAASCFDDDNLSDREYFPYVDDSKETGENGGGDQHLYDMVDSGSGGSFRPSVASSVSSLSASSQYARESLSARASSTGAPMMPPVVPPLAGSAVGGNTLPKKSRKMPKEASLQQQQPVLAGGEYGSNSLGRRKLGNWFRKAKSTNSTPSQSPTHHPMAMSLASISNNNNHSDSSSQSSLVGGGFQQQRALSTLGTNAALTSSGTVLSTGPGGKGKASKPDQNTAGAGTGSAVVESSQSQPITQTTTNTTNDDKDELLF</sequence>
<dbReference type="Proteomes" id="UP000075881">
    <property type="component" value="Unassembled WGS sequence"/>
</dbReference>
<dbReference type="InterPro" id="IPR055251">
    <property type="entry name" value="SOS1_NGEF_PH"/>
</dbReference>
<dbReference type="PROSITE" id="PS50002">
    <property type="entry name" value="SH3"/>
    <property type="match status" value="1"/>
</dbReference>
<dbReference type="AlphaFoldDB" id="A0A182K1Q7"/>
<feature type="domain" description="SH3" evidence="4">
    <location>
        <begin position="447"/>
        <end position="522"/>
    </location>
</feature>
<dbReference type="InterPro" id="IPR001849">
    <property type="entry name" value="PH_domain"/>
</dbReference>
<dbReference type="CDD" id="cd01224">
    <property type="entry name" value="PH_Collybistin_ASEF"/>
    <property type="match status" value="1"/>
</dbReference>
<dbReference type="PANTHER" id="PTHR45834">
    <property type="entry name" value="RHO GUANINE NUCLEOTIDE EXCHANGE FACTOR 9-RELATED"/>
    <property type="match status" value="1"/>
</dbReference>
<feature type="region of interest" description="Disordered" evidence="3">
    <location>
        <begin position="135"/>
        <end position="193"/>
    </location>
</feature>
<evidence type="ECO:0000256" key="3">
    <source>
        <dbReference type="SAM" id="MobiDB-lite"/>
    </source>
</evidence>
<dbReference type="GO" id="GO:0005085">
    <property type="term" value="F:guanyl-nucleotide exchange factor activity"/>
    <property type="evidence" value="ECO:0007669"/>
    <property type="project" value="InterPro"/>
</dbReference>
<dbReference type="CDD" id="cd00160">
    <property type="entry name" value="RhoGEF"/>
    <property type="match status" value="1"/>
</dbReference>
<feature type="region of interest" description="Disordered" evidence="3">
    <location>
        <begin position="963"/>
        <end position="983"/>
    </location>
</feature>
<proteinExistence type="predicted"/>
<dbReference type="SUPFAM" id="SSF50044">
    <property type="entry name" value="SH3-domain"/>
    <property type="match status" value="1"/>
</dbReference>
<evidence type="ECO:0000313" key="6">
    <source>
        <dbReference type="EnsemblMetazoa" id="ACHR004691-PA"/>
    </source>
</evidence>
<dbReference type="InterPro" id="IPR036028">
    <property type="entry name" value="SH3-like_dom_sf"/>
</dbReference>
<dbReference type="VEuPathDB" id="VectorBase:ACHR004691"/>
<feature type="region of interest" description="Disordered" evidence="3">
    <location>
        <begin position="1015"/>
        <end position="1074"/>
    </location>
</feature>
<dbReference type="SMART" id="SM00325">
    <property type="entry name" value="RhoGEF"/>
    <property type="match status" value="1"/>
</dbReference>
<dbReference type="Gene3D" id="2.30.30.40">
    <property type="entry name" value="SH3 Domains"/>
    <property type="match status" value="1"/>
</dbReference>
<dbReference type="SUPFAM" id="SSF48065">
    <property type="entry name" value="DBL homology domain (DH-domain)"/>
    <property type="match status" value="1"/>
</dbReference>
<organism evidence="6 7">
    <name type="scientific">Anopheles christyi</name>
    <dbReference type="NCBI Taxonomy" id="43041"/>
    <lineage>
        <taxon>Eukaryota</taxon>
        <taxon>Metazoa</taxon>
        <taxon>Ecdysozoa</taxon>
        <taxon>Arthropoda</taxon>
        <taxon>Hexapoda</taxon>
        <taxon>Insecta</taxon>
        <taxon>Pterygota</taxon>
        <taxon>Neoptera</taxon>
        <taxon>Endopterygota</taxon>
        <taxon>Diptera</taxon>
        <taxon>Nematocera</taxon>
        <taxon>Culicoidea</taxon>
        <taxon>Culicidae</taxon>
        <taxon>Anophelinae</taxon>
        <taxon>Anopheles</taxon>
    </lineage>
</organism>
<dbReference type="SUPFAM" id="SSF50729">
    <property type="entry name" value="PH domain-like"/>
    <property type="match status" value="1"/>
</dbReference>
<evidence type="ECO:0000259" key="4">
    <source>
        <dbReference type="PROSITE" id="PS50002"/>
    </source>
</evidence>
<feature type="region of interest" description="Disordered" evidence="3">
    <location>
        <begin position="312"/>
        <end position="333"/>
    </location>
</feature>
<feature type="domain" description="DH" evidence="5">
    <location>
        <begin position="600"/>
        <end position="798"/>
    </location>
</feature>
<dbReference type="InterPro" id="IPR000219">
    <property type="entry name" value="DH_dom"/>
</dbReference>
<evidence type="ECO:0000313" key="7">
    <source>
        <dbReference type="Proteomes" id="UP000075881"/>
    </source>
</evidence>
<feature type="compositionally biased region" description="Basic residues" evidence="3">
    <location>
        <begin position="269"/>
        <end position="280"/>
    </location>
</feature>
<dbReference type="InterPro" id="IPR035899">
    <property type="entry name" value="DBL_dom_sf"/>
</dbReference>
<dbReference type="PROSITE" id="PS50010">
    <property type="entry name" value="DH_2"/>
    <property type="match status" value="1"/>
</dbReference>
<dbReference type="Pfam" id="PF22697">
    <property type="entry name" value="SOS1_NGEF_PH"/>
    <property type="match status" value="1"/>
</dbReference>
<dbReference type="SMART" id="SM00326">
    <property type="entry name" value="SH3"/>
    <property type="match status" value="1"/>
</dbReference>
<reference evidence="7" key="1">
    <citation type="submission" date="2013-03" db="EMBL/GenBank/DDBJ databases">
        <title>The Genome Sequence of Anopheles christyi ACHKN1017.</title>
        <authorList>
            <consortium name="The Broad Institute Genomics Platform"/>
            <person name="Neafsey D.E."/>
            <person name="Besansky N."/>
            <person name="Walker B."/>
            <person name="Young S.K."/>
            <person name="Zeng Q."/>
            <person name="Gargeya S."/>
            <person name="Fitzgerald M."/>
            <person name="Haas B."/>
            <person name="Abouelleil A."/>
            <person name="Allen A.W."/>
            <person name="Alvarado L."/>
            <person name="Arachchi H.M."/>
            <person name="Berlin A.M."/>
            <person name="Chapman S.B."/>
            <person name="Gainer-Dewar J."/>
            <person name="Goldberg J."/>
            <person name="Griggs A."/>
            <person name="Gujja S."/>
            <person name="Hansen M."/>
            <person name="Howarth C."/>
            <person name="Imamovic A."/>
            <person name="Ireland A."/>
            <person name="Larimer J."/>
            <person name="McCowan C."/>
            <person name="Murphy C."/>
            <person name="Pearson M."/>
            <person name="Poon T.W."/>
            <person name="Priest M."/>
            <person name="Roberts A."/>
            <person name="Saif S."/>
            <person name="Shea T."/>
            <person name="Sisk P."/>
            <person name="Sykes S."/>
            <person name="Wortman J."/>
            <person name="Nusbaum C."/>
            <person name="Birren B."/>
        </authorList>
    </citation>
    <scope>NUCLEOTIDE SEQUENCE [LARGE SCALE GENOMIC DNA]</scope>
    <source>
        <strain evidence="7">ACHKN1017</strain>
    </source>
</reference>
<dbReference type="Pfam" id="PF07653">
    <property type="entry name" value="SH3_2"/>
    <property type="match status" value="1"/>
</dbReference>
<dbReference type="STRING" id="43041.A0A182K1Q7"/>
<evidence type="ECO:0000256" key="1">
    <source>
        <dbReference type="ARBA" id="ARBA00022443"/>
    </source>
</evidence>
<evidence type="ECO:0000256" key="2">
    <source>
        <dbReference type="PROSITE-ProRule" id="PRU00192"/>
    </source>
</evidence>
<evidence type="ECO:0008006" key="8">
    <source>
        <dbReference type="Google" id="ProtNLM"/>
    </source>
</evidence>
<feature type="compositionally biased region" description="Low complexity" evidence="3">
    <location>
        <begin position="164"/>
        <end position="173"/>
    </location>
</feature>
<dbReference type="InterPro" id="IPR001452">
    <property type="entry name" value="SH3_domain"/>
</dbReference>
<dbReference type="CDD" id="cd00174">
    <property type="entry name" value="SH3"/>
    <property type="match status" value="1"/>
</dbReference>
<feature type="region of interest" description="Disordered" evidence="3">
    <location>
        <begin position="240"/>
        <end position="288"/>
    </location>
</feature>
<evidence type="ECO:0000259" key="5">
    <source>
        <dbReference type="PROSITE" id="PS50010"/>
    </source>
</evidence>
<accession>A0A182K1Q7</accession>
<dbReference type="PANTHER" id="PTHR45834:SF3">
    <property type="entry name" value="RHO GUANINE NUCLEOTIDE EXCHANGE FACTOR 3, ISOFORM L"/>
    <property type="match status" value="1"/>
</dbReference>
<dbReference type="InterPro" id="IPR053086">
    <property type="entry name" value="RhoGEF_domain"/>
</dbReference>
<dbReference type="Gene3D" id="2.30.29.30">
    <property type="entry name" value="Pleckstrin-homology domain (PH domain)/Phosphotyrosine-binding domain (PTB)"/>
    <property type="match status" value="1"/>
</dbReference>
<dbReference type="EnsemblMetazoa" id="ACHR004691-RA">
    <property type="protein sequence ID" value="ACHR004691-PA"/>
    <property type="gene ID" value="ACHR004691"/>
</dbReference>
<name>A0A182K1Q7_9DIPT</name>
<dbReference type="Gene3D" id="1.20.900.10">
    <property type="entry name" value="Dbl homology (DH) domain"/>
    <property type="match status" value="1"/>
</dbReference>
<keyword evidence="7" id="KW-1185">Reference proteome</keyword>
<dbReference type="SMART" id="SM00233">
    <property type="entry name" value="PH"/>
    <property type="match status" value="1"/>
</dbReference>